<evidence type="ECO:0000313" key="2">
    <source>
        <dbReference type="Proteomes" id="UP000029493"/>
    </source>
</evidence>
<dbReference type="RefSeq" id="WP_038414447.1">
    <property type="nucleotide sequence ID" value="NZ_CP009455.1"/>
</dbReference>
<protein>
    <recommendedName>
        <fullName evidence="3">Papain-like cysteine peptidase</fullName>
    </recommendedName>
</protein>
<proteinExistence type="predicted"/>
<reference evidence="1 2" key="1">
    <citation type="submission" date="2014-09" db="EMBL/GenBank/DDBJ databases">
        <authorList>
            <person name="Chan K.-G."/>
        </authorList>
    </citation>
    <scope>NUCLEOTIDE SEQUENCE [LARGE SCALE GENOMIC DNA]</scope>
    <source>
        <strain evidence="1 2">ND07</strain>
    </source>
</reference>
<keyword evidence="2" id="KW-1185">Reference proteome</keyword>
<name>A0A089WQW0_9PSED</name>
<gene>
    <name evidence="1" type="ORF">LK03_21360</name>
</gene>
<dbReference type="AlphaFoldDB" id="A0A089WQW0"/>
<dbReference type="KEGG" id="psw:LK03_21360"/>
<dbReference type="Proteomes" id="UP000029493">
    <property type="component" value="Chromosome"/>
</dbReference>
<dbReference type="OrthoDB" id="5326008at2"/>
<dbReference type="InterPro" id="IPR014903">
    <property type="entry name" value="DUF1796"/>
</dbReference>
<accession>A0A089WQW0</accession>
<organism evidence="1 2">
    <name type="scientific">Pseudomonas cremoricolorata</name>
    <dbReference type="NCBI Taxonomy" id="157783"/>
    <lineage>
        <taxon>Bacteria</taxon>
        <taxon>Pseudomonadati</taxon>
        <taxon>Pseudomonadota</taxon>
        <taxon>Gammaproteobacteria</taxon>
        <taxon>Pseudomonadales</taxon>
        <taxon>Pseudomonadaceae</taxon>
        <taxon>Pseudomonas</taxon>
    </lineage>
</organism>
<evidence type="ECO:0000313" key="1">
    <source>
        <dbReference type="EMBL" id="AIR91645.1"/>
    </source>
</evidence>
<evidence type="ECO:0008006" key="3">
    <source>
        <dbReference type="Google" id="ProtNLM"/>
    </source>
</evidence>
<sequence length="266" mass="30126">MLYVSLGAWCQVAQQLKNHTGERFVSSAFDWTVSSLKSVSKIIETDGNHFCEGLSLSKPSNSLICDAYGILYHHEFKRDENNESVWTEEGRNEAKSKLTHKHKSMASKVRSSGQCVTFVRFGGHAEPLVAWPYAKDHAAVQETELNHVVQAIEKEFPDVPFRLLFVTCPTAHLYKVDEAKLDPRIWPLEMRHRHGSDWAGASDDWAQVVARIPNSFEKLSADSARETSPFEGINDDFDLLDMFTKDQIAALNRLISRRLSSYIKIG</sequence>
<dbReference type="EMBL" id="CP009455">
    <property type="protein sequence ID" value="AIR91645.1"/>
    <property type="molecule type" value="Genomic_DNA"/>
</dbReference>
<dbReference type="Pfam" id="PF08795">
    <property type="entry name" value="DUF1796"/>
    <property type="match status" value="1"/>
</dbReference>